<dbReference type="Gene3D" id="2.30.29.220">
    <property type="entry name" value="Structure-specific recognition protein (SSRP1)"/>
    <property type="match status" value="1"/>
</dbReference>
<evidence type="ECO:0000256" key="2">
    <source>
        <dbReference type="ARBA" id="ARBA00022454"/>
    </source>
</evidence>
<keyword evidence="7 10" id="KW-0234">DNA repair</keyword>
<dbReference type="GO" id="GO:0006281">
    <property type="term" value="P:DNA repair"/>
    <property type="evidence" value="ECO:0007669"/>
    <property type="project" value="UniProtKB-KW"/>
</dbReference>
<dbReference type="EMBL" id="NHZQ01000037">
    <property type="protein sequence ID" value="PSK57817.1"/>
    <property type="molecule type" value="Genomic_DNA"/>
</dbReference>
<dbReference type="Gene3D" id="2.30.29.150">
    <property type="match status" value="1"/>
</dbReference>
<evidence type="ECO:0000259" key="12">
    <source>
        <dbReference type="SMART" id="SM01287"/>
    </source>
</evidence>
<accession>A0A2P8ABG6</accession>
<dbReference type="InterPro" id="IPR000969">
    <property type="entry name" value="SSRP1/POB3"/>
</dbReference>
<dbReference type="PRINTS" id="PR00887">
    <property type="entry name" value="SSRCOGNITION"/>
</dbReference>
<feature type="region of interest" description="Disordered" evidence="11">
    <location>
        <begin position="494"/>
        <end position="559"/>
    </location>
</feature>
<dbReference type="Pfam" id="PF03531">
    <property type="entry name" value="SSrecog"/>
    <property type="match status" value="1"/>
</dbReference>
<name>A0A2P8ABG6_9PEZI</name>
<dbReference type="InterPro" id="IPR048993">
    <property type="entry name" value="SSRP1-like_PH1"/>
</dbReference>
<evidence type="ECO:0000256" key="5">
    <source>
        <dbReference type="ARBA" id="ARBA00023015"/>
    </source>
</evidence>
<dbReference type="SMART" id="SM01287">
    <property type="entry name" value="Rtt106"/>
    <property type="match status" value="1"/>
</dbReference>
<dbReference type="AlphaFoldDB" id="A0A2P8ABG6"/>
<keyword evidence="3 10" id="KW-0235">DNA replication</keyword>
<protein>
    <recommendedName>
        <fullName evidence="10">FACT complex subunit POB3</fullName>
    </recommendedName>
</protein>
<dbReference type="CDD" id="cd13229">
    <property type="entry name" value="PH_TFIIH"/>
    <property type="match status" value="1"/>
</dbReference>
<keyword evidence="14" id="KW-1185">Reference proteome</keyword>
<dbReference type="InterPro" id="IPR035417">
    <property type="entry name" value="SSRP1/POB3_N"/>
</dbReference>
<dbReference type="InterPro" id="IPR038167">
    <property type="entry name" value="SSRP1_sf"/>
</dbReference>
<proteinExistence type="inferred from homology"/>
<comment type="caution">
    <text evidence="13">The sequence shown here is derived from an EMBL/GenBank/DDBJ whole genome shotgun (WGS) entry which is preliminary data.</text>
</comment>
<dbReference type="GO" id="GO:0003677">
    <property type="term" value="F:DNA binding"/>
    <property type="evidence" value="ECO:0007669"/>
    <property type="project" value="InterPro"/>
</dbReference>
<dbReference type="Proteomes" id="UP000243723">
    <property type="component" value="Unassembled WGS sequence"/>
</dbReference>
<evidence type="ECO:0000256" key="6">
    <source>
        <dbReference type="ARBA" id="ARBA00023163"/>
    </source>
</evidence>
<reference evidence="13 14" key="1">
    <citation type="submission" date="2017-05" db="EMBL/GenBank/DDBJ databases">
        <title>Draft genome sequence of Elsinoe australis.</title>
        <authorList>
            <person name="Cheng Q."/>
        </authorList>
    </citation>
    <scope>NUCLEOTIDE SEQUENCE [LARGE SCALE GENOMIC DNA]</scope>
    <source>
        <strain evidence="13 14">NL1</strain>
    </source>
</reference>
<dbReference type="GO" id="GO:0042393">
    <property type="term" value="F:histone binding"/>
    <property type="evidence" value="ECO:0007669"/>
    <property type="project" value="TreeGrafter"/>
</dbReference>
<dbReference type="Gene3D" id="2.30.29.30">
    <property type="entry name" value="Pleckstrin-homology domain (PH domain)/Phosphotyrosine-binding domain (PTB)"/>
    <property type="match status" value="2"/>
</dbReference>
<keyword evidence="5 10" id="KW-0805">Transcription regulation</keyword>
<organism evidence="13 14">
    <name type="scientific">Elsinoe australis</name>
    <dbReference type="NCBI Taxonomy" id="40998"/>
    <lineage>
        <taxon>Eukaryota</taxon>
        <taxon>Fungi</taxon>
        <taxon>Dikarya</taxon>
        <taxon>Ascomycota</taxon>
        <taxon>Pezizomycotina</taxon>
        <taxon>Dothideomycetes</taxon>
        <taxon>Dothideomycetidae</taxon>
        <taxon>Myriangiales</taxon>
        <taxon>Elsinoaceae</taxon>
        <taxon>Elsinoe</taxon>
    </lineage>
</organism>
<dbReference type="Pfam" id="PF08512">
    <property type="entry name" value="Rttp106-like_middle"/>
    <property type="match status" value="1"/>
</dbReference>
<evidence type="ECO:0000256" key="9">
    <source>
        <dbReference type="ARBA" id="ARBA00025370"/>
    </source>
</evidence>
<keyword evidence="4 10" id="KW-0227">DNA damage</keyword>
<dbReference type="CDD" id="cd13231">
    <property type="entry name" value="PH2_SSRP1-like"/>
    <property type="match status" value="1"/>
</dbReference>
<dbReference type="InterPro" id="IPR024954">
    <property type="entry name" value="SSRP1_DD"/>
</dbReference>
<dbReference type="STRING" id="40998.A0A2P8ABG6"/>
<comment type="function">
    <text evidence="9 10">Component of the FACT complex, a general chromatin factor that acts to reorganize nucleosomes. The FACT complex is involved in multiple processes that require DNA as a template such as mRNA elongation, DNA replication and DNA repair. During transcription elongation the FACT complex acts as a histone chaperone that both destabilizes and restores nucleosomal structure. It facilitates the passage of RNA polymerase II and transcription by promoting the dissociation of one histone H2A-H2B dimer from the nucleosome, then subsequently promotes the reestablishment of the nucleosome following the passage of RNA polymerase II.</text>
</comment>
<dbReference type="Pfam" id="PF21103">
    <property type="entry name" value="PH1_SSRP1-like"/>
    <property type="match status" value="1"/>
</dbReference>
<dbReference type="GO" id="GO:0031491">
    <property type="term" value="F:nucleosome binding"/>
    <property type="evidence" value="ECO:0007669"/>
    <property type="project" value="TreeGrafter"/>
</dbReference>
<dbReference type="FunFam" id="2.30.29.220:FF:000003">
    <property type="entry name" value="FACT complex subunit POB3"/>
    <property type="match status" value="1"/>
</dbReference>
<keyword evidence="8 10" id="KW-0539">Nucleus</keyword>
<feature type="region of interest" description="Disordered" evidence="11">
    <location>
        <begin position="148"/>
        <end position="170"/>
    </location>
</feature>
<evidence type="ECO:0000256" key="10">
    <source>
        <dbReference type="RuleBase" id="RU364013"/>
    </source>
</evidence>
<comment type="similarity">
    <text evidence="1 10">Belongs to the SSRP1 family.</text>
</comment>
<dbReference type="GO" id="GO:0035101">
    <property type="term" value="C:FACT complex"/>
    <property type="evidence" value="ECO:0007669"/>
    <property type="project" value="TreeGrafter"/>
</dbReference>
<evidence type="ECO:0000256" key="4">
    <source>
        <dbReference type="ARBA" id="ARBA00022763"/>
    </source>
</evidence>
<gene>
    <name evidence="13" type="ORF">B9Z65_9019</name>
</gene>
<evidence type="ECO:0000256" key="1">
    <source>
        <dbReference type="ARBA" id="ARBA00010060"/>
    </source>
</evidence>
<evidence type="ECO:0000256" key="11">
    <source>
        <dbReference type="SAM" id="MobiDB-lite"/>
    </source>
</evidence>
<feature type="compositionally biased region" description="Basic and acidic residues" evidence="11">
    <location>
        <begin position="542"/>
        <end position="551"/>
    </location>
</feature>
<dbReference type="CDD" id="cd13230">
    <property type="entry name" value="PH1_SSRP1-like"/>
    <property type="match status" value="1"/>
</dbReference>
<evidence type="ECO:0000256" key="7">
    <source>
        <dbReference type="ARBA" id="ARBA00023204"/>
    </source>
</evidence>
<dbReference type="InterPro" id="IPR050454">
    <property type="entry name" value="RTT106/SSRP1_HistChap/FACT"/>
</dbReference>
<dbReference type="GO" id="GO:0006260">
    <property type="term" value="P:DNA replication"/>
    <property type="evidence" value="ECO:0007669"/>
    <property type="project" value="UniProtKB-KW"/>
</dbReference>
<keyword evidence="6 10" id="KW-0804">Transcription</keyword>
<dbReference type="FunFam" id="2.30.29.150:FF:000001">
    <property type="entry name" value="Fact complex subunit ssrp1"/>
    <property type="match status" value="1"/>
</dbReference>
<dbReference type="OrthoDB" id="498543at2759"/>
<dbReference type="InterPro" id="IPR011993">
    <property type="entry name" value="PH-like_dom_sf"/>
</dbReference>
<dbReference type="InterPro" id="IPR013719">
    <property type="entry name" value="RTT106/SPT16-like_middle_dom"/>
</dbReference>
<evidence type="ECO:0000313" key="14">
    <source>
        <dbReference type="Proteomes" id="UP000243723"/>
    </source>
</evidence>
<keyword evidence="2 10" id="KW-0158">Chromosome</keyword>
<dbReference type="PANTHER" id="PTHR45849">
    <property type="entry name" value="FACT COMPLEX SUBUNIT SSRP1"/>
    <property type="match status" value="1"/>
</dbReference>
<feature type="domain" description="Histone chaperone RTT106/FACT complex subunit SPT16-like middle" evidence="12">
    <location>
        <begin position="370"/>
        <end position="466"/>
    </location>
</feature>
<feature type="compositionally biased region" description="Acidic residues" evidence="11">
    <location>
        <begin position="499"/>
        <end position="522"/>
    </location>
</feature>
<dbReference type="SUPFAM" id="SSF50729">
    <property type="entry name" value="PH domain-like"/>
    <property type="match status" value="1"/>
</dbReference>
<comment type="subcellular location">
    <subcellularLocation>
        <location evidence="10">Nucleus</location>
    </subcellularLocation>
    <subcellularLocation>
        <location evidence="10">Chromosome</location>
    </subcellularLocation>
</comment>
<sequence length="559" mass="62410">MERFDNIYLDLSKQPGSCRFAESGLGWKPSGGAEPVTLDKNEIVAAHWSRAAKGHEVKVLSRNNGVLQFDGFSGDDFDRITKCFKLWYGVTLEQKEHALRGWNWGKTDFAKSELVFNVRNQPAFEIPYTEISNTNLAGKAEVAVDLSLPADGEEDGANGEKKKKGRKTGAAEDQLVEMRFYIPGTALGKEKNEEGVEEEDAEETEINAAQVFYDTLMARAEIGEVAGDTFATFLDILHLTPRGRFDIDMYETSFRLRGKTYDYKIQYDSIKKYFLLPKPDDMHTLITIGLDPPLRQGQTRYPFLVMQFKREEEVTIDLNMTEDDLKNKYGGKLQAHYESPIATVISKLFMGLSGKKVLQPSRDFSSHHQQSGVKCSIKANEGHLFCLEKAFIFVPKPATYIAFDSIANITISRAGGGGATMTASRTFDISMVLKSGGEHQFSNINREEQKPLEDFFQLKGIKTKNEMDEETKLMAAAMNDEDLASSEDEVMAVARGSADEDDESVDEDFQASDESDVAEEFDSDHQSASGSDEEMADASDAGSDREEVVERPKKKSKTK</sequence>
<dbReference type="Pfam" id="PF17292">
    <property type="entry name" value="POB3_N"/>
    <property type="match status" value="1"/>
</dbReference>
<evidence type="ECO:0000256" key="8">
    <source>
        <dbReference type="ARBA" id="ARBA00023242"/>
    </source>
</evidence>
<dbReference type="PANTHER" id="PTHR45849:SF1">
    <property type="entry name" value="FACT COMPLEX SUBUNIT SSRP1"/>
    <property type="match status" value="1"/>
</dbReference>
<evidence type="ECO:0000256" key="3">
    <source>
        <dbReference type="ARBA" id="ARBA00022705"/>
    </source>
</evidence>
<evidence type="ECO:0000313" key="13">
    <source>
        <dbReference type="EMBL" id="PSK57817.1"/>
    </source>
</evidence>